<feature type="signal peptide" evidence="1">
    <location>
        <begin position="1"/>
        <end position="35"/>
    </location>
</feature>
<sequence>MTATPMEKEPTALNLKTRFSLILAAALFAAGCSNTAEKSEPAATPADANQGCTSSAVENLKGKTATPELLEQARQQAGASTARILTPNSVVTLEYNGQRLNLNVDDQRVITRVSCG</sequence>
<evidence type="ECO:0000313" key="2">
    <source>
        <dbReference type="EMBL" id="SUD40462.1"/>
    </source>
</evidence>
<accession>A0A379IWA2</accession>
<feature type="chain" id="PRO_5016606516" evidence="1">
    <location>
        <begin position="36"/>
        <end position="116"/>
    </location>
</feature>
<dbReference type="PANTHER" id="PTHR39600:SF1">
    <property type="entry name" value="PEPTIDASE INHIBITOR I78 FAMILY PROTEIN"/>
    <property type="match status" value="1"/>
</dbReference>
<keyword evidence="1" id="KW-0732">Signal</keyword>
<dbReference type="Pfam" id="PF11720">
    <property type="entry name" value="Inhibitor_I78"/>
    <property type="match status" value="1"/>
</dbReference>
<proteinExistence type="predicted"/>
<organism evidence="2 3">
    <name type="scientific">Ectopseudomonas mendocina</name>
    <name type="common">Pseudomonas mendocina</name>
    <dbReference type="NCBI Taxonomy" id="300"/>
    <lineage>
        <taxon>Bacteria</taxon>
        <taxon>Pseudomonadati</taxon>
        <taxon>Pseudomonadota</taxon>
        <taxon>Gammaproteobacteria</taxon>
        <taxon>Pseudomonadales</taxon>
        <taxon>Pseudomonadaceae</taxon>
        <taxon>Ectopseudomonas</taxon>
    </lineage>
</organism>
<protein>
    <submittedName>
        <fullName evidence="2">Peptidase inhibitor I78 family</fullName>
    </submittedName>
</protein>
<name>A0A379IWA2_ECTME</name>
<evidence type="ECO:0000256" key="1">
    <source>
        <dbReference type="SAM" id="SignalP"/>
    </source>
</evidence>
<evidence type="ECO:0000313" key="3">
    <source>
        <dbReference type="Proteomes" id="UP000254260"/>
    </source>
</evidence>
<dbReference type="Proteomes" id="UP000254260">
    <property type="component" value="Unassembled WGS sequence"/>
</dbReference>
<dbReference type="AlphaFoldDB" id="A0A379IWA2"/>
<reference evidence="2 3" key="1">
    <citation type="submission" date="2018-06" db="EMBL/GenBank/DDBJ databases">
        <authorList>
            <consortium name="Pathogen Informatics"/>
            <person name="Doyle S."/>
        </authorList>
    </citation>
    <scope>NUCLEOTIDE SEQUENCE [LARGE SCALE GENOMIC DNA]</scope>
    <source>
        <strain evidence="2 3">NCTC10899</strain>
    </source>
</reference>
<dbReference type="Gene3D" id="3.30.10.10">
    <property type="entry name" value="Trypsin Inhibitor V, subunit A"/>
    <property type="match status" value="1"/>
</dbReference>
<gene>
    <name evidence="2" type="ORF">NCTC10899_03303</name>
</gene>
<dbReference type="EMBL" id="UGUU01000001">
    <property type="protein sequence ID" value="SUD40462.1"/>
    <property type="molecule type" value="Genomic_DNA"/>
</dbReference>
<dbReference type="PANTHER" id="PTHR39600">
    <property type="entry name" value="PEPTIDASE INHIBITOR I78 FAMILY PROTEIN"/>
    <property type="match status" value="1"/>
</dbReference>
<dbReference type="InterPro" id="IPR021719">
    <property type="entry name" value="Prot_inh_I78"/>
</dbReference>